<dbReference type="Gene3D" id="1.10.12.10">
    <property type="entry name" value="Lyase 2-enoyl-coa Hydratase, Chain A, domain 2"/>
    <property type="match status" value="1"/>
</dbReference>
<dbReference type="PANTHER" id="PTHR11941:SF166">
    <property type="entry name" value="ENOYL-COA HYDRATASE_ISOMERASE FAMILY PROTEIN (AFU_ORTHOLOGUE AFUA_8G01210)"/>
    <property type="match status" value="1"/>
</dbReference>
<organism evidence="2 3">
    <name type="scientific">Aspergillus cavernicola</name>
    <dbReference type="NCBI Taxonomy" id="176166"/>
    <lineage>
        <taxon>Eukaryota</taxon>
        <taxon>Fungi</taxon>
        <taxon>Dikarya</taxon>
        <taxon>Ascomycota</taxon>
        <taxon>Pezizomycotina</taxon>
        <taxon>Eurotiomycetes</taxon>
        <taxon>Eurotiomycetidae</taxon>
        <taxon>Eurotiales</taxon>
        <taxon>Aspergillaceae</taxon>
        <taxon>Aspergillus</taxon>
        <taxon>Aspergillus subgen. Nidulantes</taxon>
    </lineage>
</organism>
<dbReference type="Pfam" id="PF00378">
    <property type="entry name" value="ECH_1"/>
    <property type="match status" value="1"/>
</dbReference>
<dbReference type="SUPFAM" id="SSF52096">
    <property type="entry name" value="ClpP/crotonase"/>
    <property type="match status" value="1"/>
</dbReference>
<dbReference type="InterPro" id="IPR029045">
    <property type="entry name" value="ClpP/crotonase-like_dom_sf"/>
</dbReference>
<evidence type="ECO:0000256" key="1">
    <source>
        <dbReference type="ARBA" id="ARBA00023239"/>
    </source>
</evidence>
<comment type="caution">
    <text evidence="2">The sequence shown here is derived from an EMBL/GenBank/DDBJ whole genome shotgun (WGS) entry which is preliminary data.</text>
</comment>
<dbReference type="InterPro" id="IPR001753">
    <property type="entry name" value="Enoyl-CoA_hydra/iso"/>
</dbReference>
<accession>A0ABR4IUK2</accession>
<protein>
    <submittedName>
        <fullName evidence="2">ClpP/crotonase-like domain-containing protein</fullName>
    </submittedName>
</protein>
<keyword evidence="3" id="KW-1185">Reference proteome</keyword>
<evidence type="ECO:0000313" key="3">
    <source>
        <dbReference type="Proteomes" id="UP001610335"/>
    </source>
</evidence>
<keyword evidence="1" id="KW-0456">Lyase</keyword>
<proteinExistence type="predicted"/>
<reference evidence="2 3" key="1">
    <citation type="submission" date="2024-07" db="EMBL/GenBank/DDBJ databases">
        <title>Section-level genome sequencing and comparative genomics of Aspergillus sections Usti and Cavernicolus.</title>
        <authorList>
            <consortium name="Lawrence Berkeley National Laboratory"/>
            <person name="Nybo J.L."/>
            <person name="Vesth T.C."/>
            <person name="Theobald S."/>
            <person name="Frisvad J.C."/>
            <person name="Larsen T.O."/>
            <person name="Kjaerboelling I."/>
            <person name="Rothschild-Mancinelli K."/>
            <person name="Lyhne E.K."/>
            <person name="Kogle M.E."/>
            <person name="Barry K."/>
            <person name="Clum A."/>
            <person name="Na H."/>
            <person name="Ledsgaard L."/>
            <person name="Lin J."/>
            <person name="Lipzen A."/>
            <person name="Kuo A."/>
            <person name="Riley R."/>
            <person name="Mondo S."/>
            <person name="LaButti K."/>
            <person name="Haridas S."/>
            <person name="Pangalinan J."/>
            <person name="Salamov A.A."/>
            <person name="Simmons B.A."/>
            <person name="Magnuson J.K."/>
            <person name="Chen J."/>
            <person name="Drula E."/>
            <person name="Henrissat B."/>
            <person name="Wiebenga A."/>
            <person name="Lubbers R.J."/>
            <person name="Gomes A.C."/>
            <person name="Makela M.R."/>
            <person name="Stajich J."/>
            <person name="Grigoriev I.V."/>
            <person name="Mortensen U.H."/>
            <person name="De vries R.P."/>
            <person name="Baker S.E."/>
            <person name="Andersen M.R."/>
        </authorList>
    </citation>
    <scope>NUCLEOTIDE SEQUENCE [LARGE SCALE GENOMIC DNA]</scope>
    <source>
        <strain evidence="2 3">CBS 600.67</strain>
    </source>
</reference>
<sequence>MAHAQESSNLILVSTPLPGIRVCTLNRPTKRNALSQDLINQLLLQLKLASEDQDICSVIITGSGSFFSAGADIKEISQIDAEDAQQIRYLEDLCDGVRNVRKPVIVAVEGKALGGGFELALMADFIVATPAVEFGLPEVTIGLIPGAGGTQRLTSAVGKYRAMKMILLNEPLSGTEAGNLGLVSLLTDPGNALQGALDLATKLGSRSPSAIRSAKEAICRADELGQDELFERSLYYMALGTKDKAEGVAAFLEKRTPVWNSPKQSP</sequence>
<name>A0ABR4IUK2_9EURO</name>
<dbReference type="Gene3D" id="3.90.226.10">
    <property type="entry name" value="2-enoyl-CoA Hydratase, Chain A, domain 1"/>
    <property type="match status" value="1"/>
</dbReference>
<dbReference type="CDD" id="cd06558">
    <property type="entry name" value="crotonase-like"/>
    <property type="match status" value="1"/>
</dbReference>
<dbReference type="PANTHER" id="PTHR11941">
    <property type="entry name" value="ENOYL-COA HYDRATASE-RELATED"/>
    <property type="match status" value="1"/>
</dbReference>
<evidence type="ECO:0000313" key="2">
    <source>
        <dbReference type="EMBL" id="KAL2830518.1"/>
    </source>
</evidence>
<gene>
    <name evidence="2" type="ORF">BDW59DRAFT_177850</name>
</gene>
<dbReference type="EMBL" id="JBFXLS010000012">
    <property type="protein sequence ID" value="KAL2830518.1"/>
    <property type="molecule type" value="Genomic_DNA"/>
</dbReference>
<dbReference type="Proteomes" id="UP001610335">
    <property type="component" value="Unassembled WGS sequence"/>
</dbReference>
<dbReference type="InterPro" id="IPR014748">
    <property type="entry name" value="Enoyl-CoA_hydra_C"/>
</dbReference>